<dbReference type="EMBL" id="CP044222">
    <property type="protein sequence ID" value="QEW07329.1"/>
    <property type="molecule type" value="Genomic_DNA"/>
</dbReference>
<dbReference type="RefSeq" id="WP_151056635.1">
    <property type="nucleotide sequence ID" value="NZ_CP044222.1"/>
</dbReference>
<dbReference type="AlphaFoldDB" id="A0A5J6LFD4"/>
<dbReference type="KEGG" id="nik:F5I99_12925"/>
<organism evidence="1 2">
    <name type="scientific">Nitrincola iocasae</name>
    <dbReference type="NCBI Taxonomy" id="2614693"/>
    <lineage>
        <taxon>Bacteria</taxon>
        <taxon>Pseudomonadati</taxon>
        <taxon>Pseudomonadota</taxon>
        <taxon>Gammaproteobacteria</taxon>
        <taxon>Oceanospirillales</taxon>
        <taxon>Oceanospirillaceae</taxon>
        <taxon>Nitrincola</taxon>
    </lineage>
</organism>
<evidence type="ECO:0000313" key="2">
    <source>
        <dbReference type="Proteomes" id="UP000325606"/>
    </source>
</evidence>
<evidence type="ECO:0000313" key="1">
    <source>
        <dbReference type="EMBL" id="QEW07329.1"/>
    </source>
</evidence>
<gene>
    <name evidence="1" type="ORF">F5I99_12925</name>
</gene>
<accession>A0A5J6LFD4</accession>
<reference evidence="1 2" key="1">
    <citation type="submission" date="2019-09" db="EMBL/GenBank/DDBJ databases">
        <title>Nitrincola iocasae sp. nov., a bacterium isolated from the sediment collected at a cold seep field in South China Sea.</title>
        <authorList>
            <person name="Zhang H."/>
            <person name="Wang H."/>
            <person name="Li C."/>
        </authorList>
    </citation>
    <scope>NUCLEOTIDE SEQUENCE [LARGE SCALE GENOMIC DNA]</scope>
    <source>
        <strain evidence="1 2">KXZD1103</strain>
    </source>
</reference>
<protein>
    <submittedName>
        <fullName evidence="1">Uncharacterized protein</fullName>
    </submittedName>
</protein>
<dbReference type="Pfam" id="PF11739">
    <property type="entry name" value="YdbH-like"/>
    <property type="match status" value="1"/>
</dbReference>
<keyword evidence="2" id="KW-1185">Reference proteome</keyword>
<sequence>MRKKLLLLLLLPLILLSTLLISAYLLTPMLSRTALEHWITSQGFESVDVSLQHPQAGRIDINQITLTRTDGQRRIRLHASDIQIHFSLKALLTKGSLKSIHIQHLSAEILIDTTLPERLETLQASLIDLDPALANGLFDLLPAETAQIAELVLSYQTDEGPVFEGVGELTLNSQQLHTRLSLQRDQQVLGNIQATLGRNLSIHLQVNEQQTLYEISGDFQFVDNRWHLNLGHQLYAGALLDWLSRHQVKLPLAVQLPADDYLAFSSSLYLPRLLPLSPSRLLQVLEGKLSLTTRLHPSFDQTLATQISLDVDAQLTLQQNTFNLTLIEGSRITLHQLSTGDISASRILLQPVGNTTLSGQLSQPDSWLYSSANWVVNGEGLKHQVLERFNLLPLQLQLQSGKIGQALQGSLSLPLITIQPTDVVLPYASFQGQFTVPADFSQIILSGSLDSEQLPVSINTQAKLDTNLRGEVDWTLTETPAPALVSALRPFVEAFPSSLSLEAGLFKATGRLNLTQNDWTLRAALELTSADLLYGNNQIEQLHWQSDLQLNHQGKLNSTGQISAAQIYIGLPVQLSPLKYELVKTVKQTQLSVAPFTASLLGGQIYLPALSFDPGQPDMIFLISLRDFNLGSILELYAEKGLYGEGLIDGQLPVQITSEGIRIQGGNVGTVQAGLIRYQPDENLDAMAASNIGLRLALDALSNLHYQLLDMQVDYHPNGDLLLSTRLQGNNPEWQQGRPIDLTLTIEDNIPELLKALQITGRISDAVDNHFQR</sequence>
<name>A0A5J6LFD4_9GAMM</name>
<dbReference type="InterPro" id="IPR021730">
    <property type="entry name" value="YdbH"/>
</dbReference>
<dbReference type="Proteomes" id="UP000325606">
    <property type="component" value="Chromosome"/>
</dbReference>
<proteinExistence type="predicted"/>